<dbReference type="Proteomes" id="UP000019753">
    <property type="component" value="Unassembled WGS sequence"/>
</dbReference>
<dbReference type="RefSeq" id="WP_034227243.1">
    <property type="nucleotide sequence ID" value="NZ_AXCW01000172.1"/>
</dbReference>
<evidence type="ECO:0000313" key="1">
    <source>
        <dbReference type="EMBL" id="EYR62778.1"/>
    </source>
</evidence>
<comment type="caution">
    <text evidence="1">The sequence shown here is derived from an EMBL/GenBank/DDBJ whole genome shotgun (WGS) entry which is preliminary data.</text>
</comment>
<accession>A0A021VNU3</accession>
<reference evidence="1 2" key="1">
    <citation type="submission" date="2014-01" db="EMBL/GenBank/DDBJ databases">
        <title>Actinotalea ferrariae CF5-4.</title>
        <authorList>
            <person name="Chen F."/>
            <person name="Li Y."/>
            <person name="Wang G."/>
        </authorList>
    </citation>
    <scope>NUCLEOTIDE SEQUENCE [LARGE SCALE GENOMIC DNA]</scope>
    <source>
        <strain evidence="1 2">CF5-4</strain>
    </source>
</reference>
<dbReference type="EMBL" id="AXCW01000172">
    <property type="protein sequence ID" value="EYR62778.1"/>
    <property type="molecule type" value="Genomic_DNA"/>
</dbReference>
<dbReference type="OrthoDB" id="4826692at2"/>
<sequence>MRRTAEFDAFGPWIDEVHSPEDVPRLFRDRPVDLERAQIVLKVPRRISRRDANPDMDLYDHLVVVDDHGIEVRSREGSAYRRDRVEHERIAVVHSSVDLLDGRFHVLDTSSGASSRRLGFRYNSVSHELVEQLVRVLRSSVPGRPGAPGDHAAPDHPLQLGLHDLGDAEVALVTEQRDITEHERDIVPVAAHGRRTVARRGGALHGVLDVLRPVTLQGAVVCATPAEVHLVHRRTWFTTGRTPVSSVAHTVWLVPHVTRVTEHPSERYEGVEVVTVTSGQAEVEVPFPEGTDSGTAFRRALMAASPH</sequence>
<dbReference type="AlphaFoldDB" id="A0A021VNU3"/>
<name>A0A021VNU3_9CELL</name>
<evidence type="ECO:0000313" key="2">
    <source>
        <dbReference type="Proteomes" id="UP000019753"/>
    </source>
</evidence>
<protein>
    <submittedName>
        <fullName evidence="1">Uncharacterized protein</fullName>
    </submittedName>
</protein>
<organism evidence="1 2">
    <name type="scientific">Actinotalea ferrariae CF5-4</name>
    <dbReference type="NCBI Taxonomy" id="948458"/>
    <lineage>
        <taxon>Bacteria</taxon>
        <taxon>Bacillati</taxon>
        <taxon>Actinomycetota</taxon>
        <taxon>Actinomycetes</taxon>
        <taxon>Micrococcales</taxon>
        <taxon>Cellulomonadaceae</taxon>
        <taxon>Actinotalea</taxon>
    </lineage>
</organism>
<proteinExistence type="predicted"/>
<keyword evidence="2" id="KW-1185">Reference proteome</keyword>
<gene>
    <name evidence="1" type="ORF">N866_05400</name>
</gene>